<evidence type="ECO:0000313" key="2">
    <source>
        <dbReference type="Proteomes" id="UP000647491"/>
    </source>
</evidence>
<evidence type="ECO:0008006" key="3">
    <source>
        <dbReference type="Google" id="ProtNLM"/>
    </source>
</evidence>
<dbReference type="EMBL" id="JACRTJ010000011">
    <property type="protein sequence ID" value="MBC8598503.1"/>
    <property type="molecule type" value="Genomic_DNA"/>
</dbReference>
<dbReference type="Gene3D" id="3.40.50.10850">
    <property type="entry name" value="Ntrc-like two-domain protein"/>
    <property type="match status" value="1"/>
</dbReference>
<organism evidence="1 2">
    <name type="scientific">Enterocloster hominis</name>
    <name type="common">ex Liu et al. 2021</name>
    <dbReference type="NCBI Taxonomy" id="2763663"/>
    <lineage>
        <taxon>Bacteria</taxon>
        <taxon>Bacillati</taxon>
        <taxon>Bacillota</taxon>
        <taxon>Clostridia</taxon>
        <taxon>Lachnospirales</taxon>
        <taxon>Lachnospiraceae</taxon>
        <taxon>Enterocloster</taxon>
    </lineage>
</organism>
<protein>
    <recommendedName>
        <fullName evidence="3">ParA family protein</fullName>
    </recommendedName>
</protein>
<reference evidence="1 2" key="1">
    <citation type="submission" date="2020-08" db="EMBL/GenBank/DDBJ databases">
        <title>Genome public.</title>
        <authorList>
            <person name="Liu C."/>
            <person name="Sun Q."/>
        </authorList>
    </citation>
    <scope>NUCLEOTIDE SEQUENCE [LARGE SCALE GENOMIC DNA]</scope>
    <source>
        <strain evidence="1 2">BX10</strain>
    </source>
</reference>
<name>A0ABR7NQV7_9FIRM</name>
<dbReference type="InterPro" id="IPR027417">
    <property type="entry name" value="P-loop_NTPase"/>
</dbReference>
<accession>A0ABR7NQV7</accession>
<dbReference type="RefSeq" id="WP_158359732.1">
    <property type="nucleotide sequence ID" value="NZ_JACRTJ010000011.1"/>
</dbReference>
<dbReference type="Gene3D" id="3.40.50.300">
    <property type="entry name" value="P-loop containing nucleotide triphosphate hydrolases"/>
    <property type="match status" value="1"/>
</dbReference>
<sequence>MKKIMAVYDEDPFYAERLSDYINRREDGIFSARAFTSRKRLEEFARDHGIDVLLTGTLSEGGFPGLPSVQRILLTEEEVRAGEGGGHGIYKYQSGDDILREVMAAYCETPEGKTDFPGLPASGKRIIGVYSPVGRCGKTSLALAMGQLLAREEKLLFITLDTFTGFSGLLDEQWKRDLSDLIYYYKQGRFHGLQLNSVIYYLGDMAWLPPIRFPDDYNQITSEEMADFLLKILEEGGYGTLVLDIGNYGRQVMPLLEICQAVYMPIREDAVSRAKLQEFEQYVEKSGKKTVAGKFHKIHVPMVTGMKRMEHFPQELLWGDLGDFVRGMLKGQRGIWES</sequence>
<gene>
    <name evidence="1" type="ORF">H8708_04530</name>
</gene>
<dbReference type="Proteomes" id="UP000647491">
    <property type="component" value="Unassembled WGS sequence"/>
</dbReference>
<keyword evidence="2" id="KW-1185">Reference proteome</keyword>
<comment type="caution">
    <text evidence="1">The sequence shown here is derived from an EMBL/GenBank/DDBJ whole genome shotgun (WGS) entry which is preliminary data.</text>
</comment>
<proteinExistence type="predicted"/>
<evidence type="ECO:0000313" key="1">
    <source>
        <dbReference type="EMBL" id="MBC8598503.1"/>
    </source>
</evidence>
<dbReference type="SUPFAM" id="SSF52540">
    <property type="entry name" value="P-loop containing nucleoside triphosphate hydrolases"/>
    <property type="match status" value="1"/>
</dbReference>